<dbReference type="Gene3D" id="3.40.50.300">
    <property type="entry name" value="P-loop containing nucleotide triphosphate hydrolases"/>
    <property type="match status" value="2"/>
</dbReference>
<keyword evidence="1" id="KW-0347">Helicase</keyword>
<dbReference type="EMBL" id="KB644415">
    <property type="protein sequence ID" value="EPS34420.1"/>
    <property type="molecule type" value="Genomic_DNA"/>
</dbReference>
<dbReference type="Pfam" id="PF13086">
    <property type="entry name" value="AAA_11"/>
    <property type="match status" value="1"/>
</dbReference>
<dbReference type="GO" id="GO:0004386">
    <property type="term" value="F:helicase activity"/>
    <property type="evidence" value="ECO:0007669"/>
    <property type="project" value="InterPro"/>
</dbReference>
<reference evidence="6 7" key="1">
    <citation type="journal article" date="2013" name="PLoS ONE">
        <title>Genomic and secretomic analyses reveal unique features of the lignocellulolytic enzyme system of Penicillium decumbens.</title>
        <authorList>
            <person name="Liu G."/>
            <person name="Zhang L."/>
            <person name="Wei X."/>
            <person name="Zou G."/>
            <person name="Qin Y."/>
            <person name="Ma L."/>
            <person name="Li J."/>
            <person name="Zheng H."/>
            <person name="Wang S."/>
            <person name="Wang C."/>
            <person name="Xun L."/>
            <person name="Zhao G.-P."/>
            <person name="Zhou Z."/>
            <person name="Qu Y."/>
        </authorList>
    </citation>
    <scope>NUCLEOTIDE SEQUENCE [LARGE SCALE GENOMIC DNA]</scope>
    <source>
        <strain evidence="7">114-2 / CGMCC 5302</strain>
    </source>
</reference>
<dbReference type="GO" id="GO:0031380">
    <property type="term" value="C:nuclear RNA-directed RNA polymerase complex"/>
    <property type="evidence" value="ECO:0007669"/>
    <property type="project" value="TreeGrafter"/>
</dbReference>
<dbReference type="HOGENOM" id="CLU_001066_2_0_1"/>
<feature type="region of interest" description="Disordered" evidence="2">
    <location>
        <begin position="1"/>
        <end position="22"/>
    </location>
</feature>
<evidence type="ECO:0000259" key="5">
    <source>
        <dbReference type="Pfam" id="PF25396"/>
    </source>
</evidence>
<evidence type="ECO:0000259" key="4">
    <source>
        <dbReference type="Pfam" id="PF13087"/>
    </source>
</evidence>
<sequence>MLSSRKAARSSQRYRHEVPSSPSVNLATRKYYEDVPHNADQADWLKKPELPTADEILGTDHEDEDFALATNRIHGPWFSTQLYLETHYGLLREAATANLRDAVTTFRARPGMTDNKSFVIYERVLLTHITMADRGMAFRVSFSTRRAGQQILWRYSSRLIAGKVVALSSASDKFATQCVIAVVAARPMEGVIKSPPEVDLFFAQTEDIDPDPLKEWLMIEARSGYYEAHRHTMTALQKLSRERFPLSNHICGLQTRLEAPQYVKSSPVMNFQSFASKGANEPLEYDMMKGLPLGLFEHLNSHQQNALRHMLTSDLAIIQEDPPIIVATHTNHVLDQILTHIAKFEPKYIRIGGRSRNAKVLERTLFAIKDNQRSLNLPNGLLHRARRKHVALINDIIQNTLKGFDKQGDASIGSIFIQHELRTKEQLVNLERGSNEWVTCTTTRLLEPLIAWLGEQATPFDGLNTSNYSSKVIEDFDQDYEVLMGLEEKELVMEKYLELRDMWEIPCEDRGAVYKELHARLLKRLHGDFRDRAKAYLVTSKLLQTGKLERDCAILRTAKLIGMTTTGLSKYRGLTSAMELRVVLIEEAAEVIEASVAAACFESLQHSILVGDHKQLKESFALHELAGEPFYLDVSMFERLIQNNFPFVMLQEQRRMAPEIRQLLTPIYEELHDHHTVSLIKPVPGMGNLKLFFFTHSWPEVNDNLTSKVNEIEALMVFELFRKKILKMLLENENTRSCLPTAATVDSYQGEENDVVIFSLVRSRSSQSDGIGFLGIDNRVCLALSRARRGLYMLGNAAHLAGSSKLWRRIISILKSPADGRPQIGFGIPVTCRHAIQDWNSAKNNCKLLCRPNLDCGHVCPLKCHR</sequence>
<evidence type="ECO:0000256" key="1">
    <source>
        <dbReference type="ARBA" id="ARBA00022806"/>
    </source>
</evidence>
<dbReference type="STRING" id="933388.S7ZUN4"/>
<evidence type="ECO:0000259" key="3">
    <source>
        <dbReference type="Pfam" id="PF13086"/>
    </source>
</evidence>
<evidence type="ECO:0008006" key="8">
    <source>
        <dbReference type="Google" id="ProtNLM"/>
    </source>
</evidence>
<dbReference type="SUPFAM" id="SSF52540">
    <property type="entry name" value="P-loop containing nucleoside triphosphate hydrolases"/>
    <property type="match status" value="1"/>
</dbReference>
<name>S7ZUN4_PENO1</name>
<protein>
    <recommendedName>
        <fullName evidence="8">DNA2/NAM7 helicase-like C-terminal domain-containing protein</fullName>
    </recommendedName>
</protein>
<dbReference type="Pfam" id="PF13087">
    <property type="entry name" value="AAA_12"/>
    <property type="match status" value="1"/>
</dbReference>
<dbReference type="InterPro" id="IPR027417">
    <property type="entry name" value="P-loop_NTPase"/>
</dbReference>
<feature type="domain" description="DNA2/NAM7 helicase helicase" evidence="3">
    <location>
        <begin position="318"/>
        <end position="616"/>
    </location>
</feature>
<feature type="domain" description="ZNFX1" evidence="5">
    <location>
        <begin position="114"/>
        <end position="222"/>
    </location>
</feature>
<evidence type="ECO:0000313" key="7">
    <source>
        <dbReference type="Proteomes" id="UP000019376"/>
    </source>
</evidence>
<dbReference type="Pfam" id="PF25396">
    <property type="entry name" value="ZNFX1"/>
    <property type="match status" value="1"/>
</dbReference>
<keyword evidence="1" id="KW-0067">ATP-binding</keyword>
<dbReference type="InterPro" id="IPR047187">
    <property type="entry name" value="SF1_C_Upf1"/>
</dbReference>
<evidence type="ECO:0000256" key="2">
    <source>
        <dbReference type="SAM" id="MobiDB-lite"/>
    </source>
</evidence>
<dbReference type="PhylomeDB" id="S7ZUN4"/>
<accession>S7ZUN4</accession>
<dbReference type="PANTHER" id="PTHR10887:SF341">
    <property type="entry name" value="NFX1-TYPE ZINC FINGER-CONTAINING PROTEIN 1"/>
    <property type="match status" value="1"/>
</dbReference>
<dbReference type="CDD" id="cd18808">
    <property type="entry name" value="SF1_C_Upf1"/>
    <property type="match status" value="1"/>
</dbReference>
<evidence type="ECO:0000313" key="6">
    <source>
        <dbReference type="EMBL" id="EPS34420.1"/>
    </source>
</evidence>
<organism evidence="6 7">
    <name type="scientific">Penicillium oxalicum (strain 114-2 / CGMCC 5302)</name>
    <name type="common">Penicillium decumbens</name>
    <dbReference type="NCBI Taxonomy" id="933388"/>
    <lineage>
        <taxon>Eukaryota</taxon>
        <taxon>Fungi</taxon>
        <taxon>Dikarya</taxon>
        <taxon>Ascomycota</taxon>
        <taxon>Pezizomycotina</taxon>
        <taxon>Eurotiomycetes</taxon>
        <taxon>Eurotiomycetidae</taxon>
        <taxon>Eurotiales</taxon>
        <taxon>Aspergillaceae</taxon>
        <taxon>Penicillium</taxon>
    </lineage>
</organism>
<dbReference type="OrthoDB" id="409395at2759"/>
<dbReference type="InterPro" id="IPR045055">
    <property type="entry name" value="DNA2/NAM7-like"/>
</dbReference>
<dbReference type="InterPro" id="IPR041679">
    <property type="entry name" value="DNA2/NAM7-like_C"/>
</dbReference>
<dbReference type="InterPro" id="IPR057373">
    <property type="entry name" value="ZNFX1"/>
</dbReference>
<dbReference type="GO" id="GO:0031048">
    <property type="term" value="P:regulatory ncRNA-mediated heterochromatin formation"/>
    <property type="evidence" value="ECO:0007669"/>
    <property type="project" value="TreeGrafter"/>
</dbReference>
<feature type="domain" description="DNA2/NAM7 helicase-like C-terminal" evidence="4">
    <location>
        <begin position="724"/>
        <end position="797"/>
    </location>
</feature>
<dbReference type="InterPro" id="IPR041677">
    <property type="entry name" value="DNA2/NAM7_AAA_11"/>
</dbReference>
<keyword evidence="7" id="KW-1185">Reference proteome</keyword>
<dbReference type="eggNOG" id="KOG1807">
    <property type="taxonomic scope" value="Eukaryota"/>
</dbReference>
<keyword evidence="1" id="KW-0547">Nucleotide-binding</keyword>
<gene>
    <name evidence="6" type="ORF">PDE_09384</name>
</gene>
<dbReference type="PANTHER" id="PTHR10887">
    <property type="entry name" value="DNA2/NAM7 HELICASE FAMILY"/>
    <property type="match status" value="1"/>
</dbReference>
<dbReference type="AlphaFoldDB" id="S7ZUN4"/>
<dbReference type="Proteomes" id="UP000019376">
    <property type="component" value="Unassembled WGS sequence"/>
</dbReference>
<keyword evidence="1" id="KW-0378">Hydrolase</keyword>
<proteinExistence type="predicted"/>